<comment type="subcellular location">
    <subcellularLocation>
        <location evidence="1">Cell inner membrane</location>
        <topology evidence="1">Multi-pass membrane protein</topology>
    </subcellularLocation>
</comment>
<gene>
    <name evidence="9" type="ORF">G3N56_18155</name>
</gene>
<feature type="domain" description="TRAP C4-dicarboxylate transport system permease DctM subunit" evidence="8">
    <location>
        <begin position="2"/>
        <end position="131"/>
    </location>
</feature>
<evidence type="ECO:0000256" key="7">
    <source>
        <dbReference type="SAM" id="Phobius"/>
    </source>
</evidence>
<evidence type="ECO:0000256" key="1">
    <source>
        <dbReference type="ARBA" id="ARBA00004429"/>
    </source>
</evidence>
<evidence type="ECO:0000256" key="4">
    <source>
        <dbReference type="ARBA" id="ARBA00022692"/>
    </source>
</evidence>
<comment type="caution">
    <text evidence="9">The sequence shown here is derived from an EMBL/GenBank/DDBJ whole genome shotgun (WGS) entry which is preliminary data.</text>
</comment>
<accession>A0A7K3NR13</accession>
<keyword evidence="2" id="KW-1003">Cell membrane</keyword>
<feature type="transmembrane region" description="Helical" evidence="7">
    <location>
        <begin position="125"/>
        <end position="150"/>
    </location>
</feature>
<name>A0A7K3NR13_9BACT</name>
<dbReference type="GO" id="GO:0022857">
    <property type="term" value="F:transmembrane transporter activity"/>
    <property type="evidence" value="ECO:0007669"/>
    <property type="project" value="TreeGrafter"/>
</dbReference>
<dbReference type="PANTHER" id="PTHR33362">
    <property type="entry name" value="SIALIC ACID TRAP TRANSPORTER PERMEASE PROTEIN SIAT-RELATED"/>
    <property type="match status" value="1"/>
</dbReference>
<evidence type="ECO:0000256" key="3">
    <source>
        <dbReference type="ARBA" id="ARBA00022519"/>
    </source>
</evidence>
<keyword evidence="3" id="KW-0997">Cell inner membrane</keyword>
<organism evidence="9 10">
    <name type="scientific">Desulfolutivibrio sulfodismutans</name>
    <dbReference type="NCBI Taxonomy" id="63561"/>
    <lineage>
        <taxon>Bacteria</taxon>
        <taxon>Pseudomonadati</taxon>
        <taxon>Thermodesulfobacteriota</taxon>
        <taxon>Desulfovibrionia</taxon>
        <taxon>Desulfovibrionales</taxon>
        <taxon>Desulfovibrionaceae</taxon>
        <taxon>Desulfolutivibrio</taxon>
    </lineage>
</organism>
<dbReference type="InterPro" id="IPR004681">
    <property type="entry name" value="TRAP_DctM"/>
</dbReference>
<dbReference type="Proteomes" id="UP000469724">
    <property type="component" value="Unassembled WGS sequence"/>
</dbReference>
<keyword evidence="4 7" id="KW-0812">Transmembrane</keyword>
<protein>
    <submittedName>
        <fullName evidence="9">TRAP transporter large permease subunit</fullName>
    </submittedName>
</protein>
<reference evidence="9 10" key="1">
    <citation type="submission" date="2020-02" db="EMBL/GenBank/DDBJ databases">
        <title>Comparative genomics of sulfur disproportionating microorganisms.</title>
        <authorList>
            <person name="Ward L.M."/>
            <person name="Bertran E."/>
            <person name="Johnston D.T."/>
        </authorList>
    </citation>
    <scope>NUCLEOTIDE SEQUENCE [LARGE SCALE GENOMIC DNA]</scope>
    <source>
        <strain evidence="9 10">DSM 3696</strain>
    </source>
</reference>
<evidence type="ECO:0000256" key="5">
    <source>
        <dbReference type="ARBA" id="ARBA00022989"/>
    </source>
</evidence>
<evidence type="ECO:0000313" key="10">
    <source>
        <dbReference type="Proteomes" id="UP000469724"/>
    </source>
</evidence>
<dbReference type="RefSeq" id="WP_163303733.1">
    <property type="nucleotide sequence ID" value="NZ_JAAGRQ010000125.1"/>
</dbReference>
<evidence type="ECO:0000259" key="8">
    <source>
        <dbReference type="Pfam" id="PF06808"/>
    </source>
</evidence>
<dbReference type="Pfam" id="PF06808">
    <property type="entry name" value="DctM"/>
    <property type="match status" value="1"/>
</dbReference>
<evidence type="ECO:0000313" key="9">
    <source>
        <dbReference type="EMBL" id="NDY58662.1"/>
    </source>
</evidence>
<dbReference type="GO" id="GO:0005886">
    <property type="term" value="C:plasma membrane"/>
    <property type="evidence" value="ECO:0007669"/>
    <property type="project" value="UniProtKB-SubCell"/>
</dbReference>
<keyword evidence="10" id="KW-1185">Reference proteome</keyword>
<dbReference type="InterPro" id="IPR010656">
    <property type="entry name" value="DctM"/>
</dbReference>
<evidence type="ECO:0000256" key="6">
    <source>
        <dbReference type="ARBA" id="ARBA00023136"/>
    </source>
</evidence>
<dbReference type="PANTHER" id="PTHR33362:SF2">
    <property type="entry name" value="TRAP TRANSPORTER LARGE PERMEASE PROTEIN"/>
    <property type="match status" value="1"/>
</dbReference>
<proteinExistence type="predicted"/>
<evidence type="ECO:0000256" key="2">
    <source>
        <dbReference type="ARBA" id="ARBA00022475"/>
    </source>
</evidence>
<feature type="transmembrane region" description="Helical" evidence="7">
    <location>
        <begin position="6"/>
        <end position="22"/>
    </location>
</feature>
<sequence length="159" mass="17175">MATTVAIMPLIYCIIMFSRGCLMEDLLRQIMDALTSIAENKDMILLMTNVFMVSTGMLMDDARAVLRSTQILLPGVAQLGVGPVHFAALAGVKLGLGNVTPPTAPLLSLSGQISGAPRDQSMKTALYLILFAWLPTRAMTTFVPDLALWLPRLLLGSRV</sequence>
<keyword evidence="6 7" id="KW-0472">Membrane</keyword>
<keyword evidence="5 7" id="KW-1133">Transmembrane helix</keyword>
<dbReference type="AlphaFoldDB" id="A0A7K3NR13"/>
<dbReference type="EMBL" id="JAAGRQ010000125">
    <property type="protein sequence ID" value="NDY58662.1"/>
    <property type="molecule type" value="Genomic_DNA"/>
</dbReference>